<comment type="caution">
    <text evidence="4">The sequence shown here is derived from an EMBL/GenBank/DDBJ whole genome shotgun (WGS) entry which is preliminary data.</text>
</comment>
<dbReference type="CDD" id="cd13438">
    <property type="entry name" value="SPFH_eoslipins_u2"/>
    <property type="match status" value="1"/>
</dbReference>
<keyword evidence="4" id="KW-0378">Hydrolase</keyword>
<evidence type="ECO:0000256" key="1">
    <source>
        <dbReference type="ARBA" id="ARBA00004167"/>
    </source>
</evidence>
<dbReference type="Gene3D" id="3.30.479.30">
    <property type="entry name" value="Band 7 domain"/>
    <property type="match status" value="1"/>
</dbReference>
<feature type="domain" description="Band 7" evidence="3">
    <location>
        <begin position="156"/>
        <end position="315"/>
    </location>
</feature>
<dbReference type="SMART" id="SM00244">
    <property type="entry name" value="PHB"/>
    <property type="match status" value="1"/>
</dbReference>
<name>A0A0D1D2Y1_9RHOB</name>
<dbReference type="InterPro" id="IPR001107">
    <property type="entry name" value="Band_7"/>
</dbReference>
<dbReference type="SUPFAM" id="SSF117892">
    <property type="entry name" value="Band 7/SPFH domain"/>
    <property type="match status" value="1"/>
</dbReference>
<dbReference type="AlphaFoldDB" id="A0A0D1D2Y1"/>
<comment type="similarity">
    <text evidence="2">Belongs to the band 7/mec-2 family.</text>
</comment>
<dbReference type="GO" id="GO:0006508">
    <property type="term" value="P:proteolysis"/>
    <property type="evidence" value="ECO:0007669"/>
    <property type="project" value="UniProtKB-KW"/>
</dbReference>
<evidence type="ECO:0000256" key="2">
    <source>
        <dbReference type="ARBA" id="ARBA00008164"/>
    </source>
</evidence>
<evidence type="ECO:0000313" key="5">
    <source>
        <dbReference type="Proteomes" id="UP000032232"/>
    </source>
</evidence>
<dbReference type="EMBL" id="JYFE01000074">
    <property type="protein sequence ID" value="KIT14463.1"/>
    <property type="molecule type" value="Genomic_DNA"/>
</dbReference>
<gene>
    <name evidence="4" type="ORF">jaqu_37510</name>
</gene>
<organism evidence="4 5">
    <name type="scientific">Jannaschia aquimarina</name>
    <dbReference type="NCBI Taxonomy" id="935700"/>
    <lineage>
        <taxon>Bacteria</taxon>
        <taxon>Pseudomonadati</taxon>
        <taxon>Pseudomonadota</taxon>
        <taxon>Alphaproteobacteria</taxon>
        <taxon>Rhodobacterales</taxon>
        <taxon>Roseobacteraceae</taxon>
        <taxon>Jannaschia</taxon>
    </lineage>
</organism>
<reference evidence="4 5" key="1">
    <citation type="submission" date="2015-02" db="EMBL/GenBank/DDBJ databases">
        <title>Genome Sequence of Jannaschia aquimarina DSM28248, a member of the Roseobacter clade.</title>
        <authorList>
            <person name="Voget S."/>
            <person name="Daniel R."/>
        </authorList>
    </citation>
    <scope>NUCLEOTIDE SEQUENCE [LARGE SCALE GENOMIC DNA]</scope>
    <source>
        <strain evidence="4 5">GSW-M26</strain>
    </source>
</reference>
<dbReference type="STRING" id="935700.jaqu_37510"/>
<evidence type="ECO:0000259" key="3">
    <source>
        <dbReference type="SMART" id="SM00244"/>
    </source>
</evidence>
<accession>A0A0D1D2Y1</accession>
<dbReference type="PANTHER" id="PTHR10264:SF83">
    <property type="entry name" value="BLL5629 PROTEIN"/>
    <property type="match status" value="1"/>
</dbReference>
<comment type="subcellular location">
    <subcellularLocation>
        <location evidence="1">Membrane</location>
        <topology evidence="1">Single-pass membrane protein</topology>
    </subcellularLocation>
</comment>
<dbReference type="GO" id="GO:0005886">
    <property type="term" value="C:plasma membrane"/>
    <property type="evidence" value="ECO:0007669"/>
    <property type="project" value="InterPro"/>
</dbReference>
<dbReference type="GO" id="GO:0098552">
    <property type="term" value="C:side of membrane"/>
    <property type="evidence" value="ECO:0007669"/>
    <property type="project" value="UniProtKB-ARBA"/>
</dbReference>
<proteinExistence type="inferred from homology"/>
<keyword evidence="4" id="KW-0645">Protease</keyword>
<protein>
    <submittedName>
        <fullName evidence="4">FtsH protease regulator HflK</fullName>
    </submittedName>
</protein>
<keyword evidence="5" id="KW-1185">Reference proteome</keyword>
<dbReference type="PATRIC" id="fig|935700.4.peg.3866"/>
<dbReference type="InterPro" id="IPR043202">
    <property type="entry name" value="Band-7_stomatin-like"/>
</dbReference>
<dbReference type="InterPro" id="IPR036013">
    <property type="entry name" value="Band_7/SPFH_dom_sf"/>
</dbReference>
<dbReference type="GO" id="GO:0008233">
    <property type="term" value="F:peptidase activity"/>
    <property type="evidence" value="ECO:0007669"/>
    <property type="project" value="UniProtKB-KW"/>
</dbReference>
<dbReference type="Gene3D" id="6.10.250.2090">
    <property type="match status" value="1"/>
</dbReference>
<dbReference type="Pfam" id="PF01145">
    <property type="entry name" value="Band_7"/>
    <property type="match status" value="1"/>
</dbReference>
<dbReference type="Proteomes" id="UP000032232">
    <property type="component" value="Unassembled WGS sequence"/>
</dbReference>
<evidence type="ECO:0000313" key="4">
    <source>
        <dbReference type="EMBL" id="KIT14463.1"/>
    </source>
</evidence>
<sequence length="388" mass="42007">MLERLMDLLTGTRRITLTEAQLGLKSRKGRLVDVLGPGEHRLDRKHETVELFDLNAPAVAQSTIAALSRADADLAETHLMRVEAGADEMIVILRAGQPYATVAPLASRVYWKAGGPWELERHAVGAAGLLPTGLGDRLVARDRTRSTALAAKALGLEAYDVADGHLGFLTEGGVVVAELAPGRHWVLPPATGVGSKLVDLRTRVHDVTGQEVLTRDRVTLRVNLTAGYRVTDARAAVSTVRDFEEALHRSLQLALRRIVGTRTLDQLLADKVAFDADAAEAVRTEARGFGVEVGAIELRDVILPGEMRDILTAVVAAEKEAEASVIRRREETNATRALLNTAKVMADNPVMLRLKELEALETVASRVERLTVHNGTGGLLGDIVRLRD</sequence>
<dbReference type="RefSeq" id="WP_043920504.1">
    <property type="nucleotide sequence ID" value="NZ_FZPF01000010.1"/>
</dbReference>
<dbReference type="PANTHER" id="PTHR10264">
    <property type="entry name" value="BAND 7 PROTEIN-RELATED"/>
    <property type="match status" value="1"/>
</dbReference>
<dbReference type="FunFam" id="3.30.479.30:FF:000004">
    <property type="entry name" value="Putative membrane protease family, stomatin"/>
    <property type="match status" value="1"/>
</dbReference>